<dbReference type="AlphaFoldDB" id="A0A2D2B2C6"/>
<accession>A0A2D2B2C6</accession>
<evidence type="ECO:0008006" key="3">
    <source>
        <dbReference type="Google" id="ProtNLM"/>
    </source>
</evidence>
<reference evidence="1 2" key="1">
    <citation type="submission" date="2017-10" db="EMBL/GenBank/DDBJ databases">
        <title>Genome sequence of Caulobacter mirabilis FWC38.</title>
        <authorList>
            <person name="Fiebig A."/>
            <person name="Crosson S."/>
        </authorList>
    </citation>
    <scope>NUCLEOTIDE SEQUENCE [LARGE SCALE GENOMIC DNA]</scope>
    <source>
        <strain evidence="1 2">FWC 38</strain>
    </source>
</reference>
<keyword evidence="2" id="KW-1185">Reference proteome</keyword>
<evidence type="ECO:0000313" key="2">
    <source>
        <dbReference type="Proteomes" id="UP000228945"/>
    </source>
</evidence>
<dbReference type="InterPro" id="IPR036388">
    <property type="entry name" value="WH-like_DNA-bd_sf"/>
</dbReference>
<proteinExistence type="predicted"/>
<dbReference type="InterPro" id="IPR036390">
    <property type="entry name" value="WH_DNA-bd_sf"/>
</dbReference>
<dbReference type="Gene3D" id="1.10.10.10">
    <property type="entry name" value="Winged helix-like DNA-binding domain superfamily/Winged helix DNA-binding domain"/>
    <property type="match status" value="1"/>
</dbReference>
<dbReference type="Proteomes" id="UP000228945">
    <property type="component" value="Chromosome"/>
</dbReference>
<dbReference type="RefSeq" id="WP_099623626.1">
    <property type="nucleotide sequence ID" value="NZ_CP024201.1"/>
</dbReference>
<dbReference type="OrthoDB" id="5600162at2"/>
<dbReference type="EMBL" id="CP024201">
    <property type="protein sequence ID" value="ATQ44378.1"/>
    <property type="molecule type" value="Genomic_DNA"/>
</dbReference>
<sequence>MDDYLGRDVSRFFYRWGGSLSSVLVKLRGRYDGDLDQFLLHLVFMLTELASANYAAEAKAKGAQTVIVRRRGLNVLSLADITRIPRETVRRKLASMVERELVVREEDGLYYSGPSSDIDQFFYALSPLFWEGVKPD</sequence>
<dbReference type="KEGG" id="cmb:CSW64_19300"/>
<evidence type="ECO:0000313" key="1">
    <source>
        <dbReference type="EMBL" id="ATQ44378.1"/>
    </source>
</evidence>
<gene>
    <name evidence="1" type="ORF">CSW64_19300</name>
</gene>
<protein>
    <recommendedName>
        <fullName evidence="3">HTH iclR-type domain-containing protein</fullName>
    </recommendedName>
</protein>
<dbReference type="SUPFAM" id="SSF46785">
    <property type="entry name" value="Winged helix' DNA-binding domain"/>
    <property type="match status" value="1"/>
</dbReference>
<organism evidence="1 2">
    <name type="scientific">Caulobacter mirabilis</name>
    <dbReference type="NCBI Taxonomy" id="69666"/>
    <lineage>
        <taxon>Bacteria</taxon>
        <taxon>Pseudomonadati</taxon>
        <taxon>Pseudomonadota</taxon>
        <taxon>Alphaproteobacteria</taxon>
        <taxon>Caulobacterales</taxon>
        <taxon>Caulobacteraceae</taxon>
        <taxon>Caulobacter</taxon>
    </lineage>
</organism>
<name>A0A2D2B2C6_9CAUL</name>